<accession>A0A1I3QMU8</accession>
<keyword evidence="1" id="KW-0732">Signal</keyword>
<name>A0A1I3QMU8_9SPHI</name>
<proteinExistence type="predicted"/>
<dbReference type="SUPFAM" id="SSF51905">
    <property type="entry name" value="FAD/NAD(P)-binding domain"/>
    <property type="match status" value="1"/>
</dbReference>
<protein>
    <submittedName>
        <fullName evidence="2">FAD dependent oxidoreductase</fullName>
    </submittedName>
</protein>
<dbReference type="GO" id="GO:0009435">
    <property type="term" value="P:NAD+ biosynthetic process"/>
    <property type="evidence" value="ECO:0007669"/>
    <property type="project" value="InterPro"/>
</dbReference>
<organism evidence="2 3">
    <name type="scientific">Parapedobacter indicus</name>
    <dbReference type="NCBI Taxonomy" id="1477437"/>
    <lineage>
        <taxon>Bacteria</taxon>
        <taxon>Pseudomonadati</taxon>
        <taxon>Bacteroidota</taxon>
        <taxon>Sphingobacteriia</taxon>
        <taxon>Sphingobacteriales</taxon>
        <taxon>Sphingobacteriaceae</taxon>
        <taxon>Parapedobacter</taxon>
    </lineage>
</organism>
<reference evidence="2 3" key="1">
    <citation type="submission" date="2016-10" db="EMBL/GenBank/DDBJ databases">
        <authorList>
            <person name="de Groot N.N."/>
        </authorList>
    </citation>
    <scope>NUCLEOTIDE SEQUENCE [LARGE SCALE GENOMIC DNA]</scope>
    <source>
        <strain evidence="2 3">RK1</strain>
    </source>
</reference>
<dbReference type="RefSeq" id="WP_090628945.1">
    <property type="nucleotide sequence ID" value="NZ_FOQO01000009.1"/>
</dbReference>
<dbReference type="Gene3D" id="3.50.50.60">
    <property type="entry name" value="FAD/NAD(P)-binding domain"/>
    <property type="match status" value="1"/>
</dbReference>
<dbReference type="STRING" id="1477437.SAMN05444682_10927"/>
<evidence type="ECO:0000313" key="2">
    <source>
        <dbReference type="EMBL" id="SFJ34447.1"/>
    </source>
</evidence>
<dbReference type="PANTHER" id="PTHR42716:SF1">
    <property type="entry name" value="SLL0471 PROTEIN"/>
    <property type="match status" value="1"/>
</dbReference>
<dbReference type="Pfam" id="PF12831">
    <property type="entry name" value="FAD_oxidored"/>
    <property type="match status" value="1"/>
</dbReference>
<gene>
    <name evidence="2" type="ORF">SAMN05444682_10927</name>
</gene>
<dbReference type="PANTHER" id="PTHR42716">
    <property type="entry name" value="L-ASPARTATE OXIDASE"/>
    <property type="match status" value="1"/>
</dbReference>
<keyword evidence="3" id="KW-1185">Reference proteome</keyword>
<evidence type="ECO:0000256" key="1">
    <source>
        <dbReference type="SAM" id="SignalP"/>
    </source>
</evidence>
<sequence length="572" mass="64184">MKRRNFLHVAALAGFGSLTASTTFAGGLERKKTTASYNGGNELETDVCIIGGGLGGCATALAICRNGLRAIMTEETDWIGGQVSQQGVPPDEHQWIETHGAPVSYRAYRNRIRDFYKRNYPLTKEAKNRDNLNPGSGSVSRICHEPYVSVAVLYEMLLPYLSNGQLQIFLGFKANTAETHQDDVKNMTIRSVDGDNSIHVTAKYFVDATECGDLLPITGTEYVTGTESKKETKELHAADTNRPQNHQAFTVCFAMDYQEGVDNTIDKPTDYDKWKNYVPKLSPEWSGNLLDLSYSNPKTLAPKPLGFDPRGVDTPGMLNLFNYRRMIHKDNFDSGFYPGDITLVNWPQNDYMMGNLIDVSEVEFKKTVEDAKNLSRSLFYWLQTEAPRLDGGLGWKGLRLRGDVMGTLDGMAKYPYIRESRRIKAQYTILEEHVGVENRKLIVGEQEGKKAYQFPDSVGVGYYHIDLHPSNQGDNYIDFSSLPFQIPLGALLPQRVNNLFPACKNIGTTHITNGCYRLHPVEWSIGEAVGLLVAYTDKHKLTAKQVRNDKKKLSDFQTFIQNQGIETVWKGI</sequence>
<dbReference type="InterPro" id="IPR036188">
    <property type="entry name" value="FAD/NAD-bd_sf"/>
</dbReference>
<dbReference type="InterPro" id="IPR005288">
    <property type="entry name" value="NadB"/>
</dbReference>
<dbReference type="Proteomes" id="UP000198670">
    <property type="component" value="Unassembled WGS sequence"/>
</dbReference>
<evidence type="ECO:0000313" key="3">
    <source>
        <dbReference type="Proteomes" id="UP000198670"/>
    </source>
</evidence>
<feature type="signal peptide" evidence="1">
    <location>
        <begin position="1"/>
        <end position="25"/>
    </location>
</feature>
<feature type="chain" id="PRO_5011475945" evidence="1">
    <location>
        <begin position="26"/>
        <end position="572"/>
    </location>
</feature>
<dbReference type="EMBL" id="FOQO01000009">
    <property type="protein sequence ID" value="SFJ34447.1"/>
    <property type="molecule type" value="Genomic_DNA"/>
</dbReference>
<dbReference type="AlphaFoldDB" id="A0A1I3QMU8"/>
<dbReference type="OrthoDB" id="615715at2"/>
<dbReference type="GO" id="GO:0008734">
    <property type="term" value="F:L-aspartate oxidase activity"/>
    <property type="evidence" value="ECO:0007669"/>
    <property type="project" value="InterPro"/>
</dbReference>